<name>A0A1T4NPZ8_9HYPH</name>
<sequence>MRIFTTLPQEDLRKVVPAAQAIEADGYTGVSTQENKHDPFLALAVAGATTRRIELHTGVAIAFARSPMVCANIGWDLAASTGGRFTLGLGSQIRAHNEKRFSVPWSAPAPRMREYVQAVRAIWTAWKGDGKLAYEGKHYRFTLMTPNFVPEPYDGPLPRIGIAAVGPAMMKVAAEECDGVKLHVFCTRRYLERQILPILSEGLAKASRPREAFDISGGGFVVTGKDDAAVAKLFEWVRYRVAFYGSTPAYWPVFEEHGLGDLGRKLNAMTKAGQWSEIAAQVPDDVVHLFAAVGRHDQIAAAIEQRFGGLVDSISASANSSKPADLPPDLIQDIARLPTRYAAT</sequence>
<keyword evidence="3" id="KW-1185">Reference proteome</keyword>
<evidence type="ECO:0000313" key="2">
    <source>
        <dbReference type="EMBL" id="SJZ81304.1"/>
    </source>
</evidence>
<organism evidence="2 3">
    <name type="scientific">Enhydrobacter aerosaccus</name>
    <dbReference type="NCBI Taxonomy" id="225324"/>
    <lineage>
        <taxon>Bacteria</taxon>
        <taxon>Pseudomonadati</taxon>
        <taxon>Pseudomonadota</taxon>
        <taxon>Alphaproteobacteria</taxon>
        <taxon>Hyphomicrobiales</taxon>
        <taxon>Enhydrobacter</taxon>
    </lineage>
</organism>
<evidence type="ECO:0000313" key="3">
    <source>
        <dbReference type="Proteomes" id="UP000190092"/>
    </source>
</evidence>
<dbReference type="RefSeq" id="WP_085934083.1">
    <property type="nucleotide sequence ID" value="NZ_FUWJ01000002.1"/>
</dbReference>
<dbReference type="InterPro" id="IPR011251">
    <property type="entry name" value="Luciferase-like_dom"/>
</dbReference>
<protein>
    <submittedName>
        <fullName evidence="2">Probable F420-dependent oxidoreductase, MSMEG_2256 family</fullName>
    </submittedName>
</protein>
<dbReference type="GO" id="GO:0016705">
    <property type="term" value="F:oxidoreductase activity, acting on paired donors, with incorporation or reduction of molecular oxygen"/>
    <property type="evidence" value="ECO:0007669"/>
    <property type="project" value="InterPro"/>
</dbReference>
<evidence type="ECO:0000259" key="1">
    <source>
        <dbReference type="Pfam" id="PF00296"/>
    </source>
</evidence>
<feature type="domain" description="Luciferase-like" evidence="1">
    <location>
        <begin position="8"/>
        <end position="311"/>
    </location>
</feature>
<dbReference type="PANTHER" id="PTHR43244">
    <property type="match status" value="1"/>
</dbReference>
<dbReference type="NCBIfam" id="TIGR03617">
    <property type="entry name" value="F420_MSMEG_2256"/>
    <property type="match status" value="1"/>
</dbReference>
<dbReference type="OrthoDB" id="7332380at2"/>
<dbReference type="EMBL" id="FUWJ01000002">
    <property type="protein sequence ID" value="SJZ81304.1"/>
    <property type="molecule type" value="Genomic_DNA"/>
</dbReference>
<dbReference type="Gene3D" id="3.20.20.30">
    <property type="entry name" value="Luciferase-like domain"/>
    <property type="match status" value="1"/>
</dbReference>
<dbReference type="InterPro" id="IPR019919">
    <property type="entry name" value="Lucif-like_OxRdtase_MSMEG_2256"/>
</dbReference>
<dbReference type="Proteomes" id="UP000190092">
    <property type="component" value="Unassembled WGS sequence"/>
</dbReference>
<dbReference type="SUPFAM" id="SSF51679">
    <property type="entry name" value="Bacterial luciferase-like"/>
    <property type="match status" value="1"/>
</dbReference>
<dbReference type="CDD" id="cd01097">
    <property type="entry name" value="Tetrahydromethanopterin_reductase"/>
    <property type="match status" value="1"/>
</dbReference>
<reference evidence="3" key="1">
    <citation type="submission" date="2017-02" db="EMBL/GenBank/DDBJ databases">
        <authorList>
            <person name="Varghese N."/>
            <person name="Submissions S."/>
        </authorList>
    </citation>
    <scope>NUCLEOTIDE SEQUENCE [LARGE SCALE GENOMIC DNA]</scope>
    <source>
        <strain evidence="3">ATCC 27094</strain>
    </source>
</reference>
<dbReference type="Pfam" id="PF00296">
    <property type="entry name" value="Bac_luciferase"/>
    <property type="match status" value="1"/>
</dbReference>
<dbReference type="PANTHER" id="PTHR43244:SF2">
    <property type="entry name" value="CONSERVED HYPOTHETICAL ALANINE AND PROLINE-RICH PROTEIN"/>
    <property type="match status" value="1"/>
</dbReference>
<dbReference type="AlphaFoldDB" id="A0A1T4NPZ8"/>
<dbReference type="InterPro" id="IPR036661">
    <property type="entry name" value="Luciferase-like_sf"/>
</dbReference>
<proteinExistence type="predicted"/>
<gene>
    <name evidence="2" type="ORF">SAMN02745126_02390</name>
</gene>
<dbReference type="InterPro" id="IPR050564">
    <property type="entry name" value="F420-G6PD/mer"/>
</dbReference>
<accession>A0A1T4NPZ8</accession>
<dbReference type="STRING" id="225324.SAMN02745126_02390"/>